<dbReference type="PANTHER" id="PTHR33737:SF2">
    <property type="entry name" value="OS12G0102700 PROTEIN"/>
    <property type="match status" value="1"/>
</dbReference>
<reference evidence="2" key="1">
    <citation type="submission" date="2021-03" db="EMBL/GenBank/DDBJ databases">
        <authorList>
            <person name="Li Z."/>
            <person name="Yang C."/>
        </authorList>
    </citation>
    <scope>NUCLEOTIDE SEQUENCE</scope>
    <source>
        <strain evidence="2">Dzin_1.0</strain>
        <tissue evidence="2">Leaf</tissue>
    </source>
</reference>
<dbReference type="EMBL" id="JAGGNH010000003">
    <property type="protein sequence ID" value="KAJ0979321.1"/>
    <property type="molecule type" value="Genomic_DNA"/>
</dbReference>
<dbReference type="OrthoDB" id="1931260at2759"/>
<evidence type="ECO:0000313" key="3">
    <source>
        <dbReference type="Proteomes" id="UP001085076"/>
    </source>
</evidence>
<dbReference type="PANTHER" id="PTHR33737">
    <property type="entry name" value="OS05G0121800 PROTEIN"/>
    <property type="match status" value="1"/>
</dbReference>
<accession>A0A9D5HK19</accession>
<evidence type="ECO:0000256" key="1">
    <source>
        <dbReference type="SAM" id="MobiDB-lite"/>
    </source>
</evidence>
<feature type="region of interest" description="Disordered" evidence="1">
    <location>
        <begin position="218"/>
        <end position="247"/>
    </location>
</feature>
<organism evidence="2 3">
    <name type="scientific">Dioscorea zingiberensis</name>
    <dbReference type="NCBI Taxonomy" id="325984"/>
    <lineage>
        <taxon>Eukaryota</taxon>
        <taxon>Viridiplantae</taxon>
        <taxon>Streptophyta</taxon>
        <taxon>Embryophyta</taxon>
        <taxon>Tracheophyta</taxon>
        <taxon>Spermatophyta</taxon>
        <taxon>Magnoliopsida</taxon>
        <taxon>Liliopsida</taxon>
        <taxon>Dioscoreales</taxon>
        <taxon>Dioscoreaceae</taxon>
        <taxon>Dioscorea</taxon>
    </lineage>
</organism>
<feature type="region of interest" description="Disordered" evidence="1">
    <location>
        <begin position="333"/>
        <end position="358"/>
    </location>
</feature>
<feature type="compositionally biased region" description="Polar residues" evidence="1">
    <location>
        <begin position="515"/>
        <end position="533"/>
    </location>
</feature>
<protein>
    <submittedName>
        <fullName evidence="2">Uncharacterized protein</fullName>
    </submittedName>
</protein>
<feature type="compositionally biased region" description="Low complexity" evidence="1">
    <location>
        <begin position="534"/>
        <end position="547"/>
    </location>
</feature>
<feature type="region of interest" description="Disordered" evidence="1">
    <location>
        <begin position="379"/>
        <end position="401"/>
    </location>
</feature>
<sequence>MDGASLIDVSSEDDLLFASPSGGLPVILSPGVPENLEGHNSPITETDNIHKEKNSMKMSELVLQAPEFSASPKQKRIISSKYNLRKSLAWDSEFFTSEGVLNQEELAIVNSTYAKAEIGKLPGILEDTRKSAESSNTFDSDSSELENLEVDLFGDLRASIQKSVGKCDTTSNQVPSSKSGCPGDLDKYQNRFANKGEISSRLKKKPPISGKRDVACKQPAAVSSKSSLPPLRVVAPGSRDPKLKPPVIVSRPRLVPPVVPNKKVSVSERTQMKSDSVKPLPALKKISSDSCKVSYKSMPSKNSTSASVPGTTRASAVTSSYDSLVCNSPAKIGKSPLKTTRRKGDTADNSSALITKTPLRSSKTKIELKNAIKSQENVKSRLRFSSSASPQSSVDSLASDSSSSTSMVLKHSNSVCSPLAGSVSPSFRVPFDIGVNQSPKLRKSPVRPLIRREIPEALPQCQHATKVSSSAAIRVSAESSAGHNSEPKCIKPSGLRLPSPKIGYFDAEKSLAHSSNRKSLNGLRNKSPKNTFGPSILKSPKLSSPRPVTDNATTNACSPPHNVIDPSSLRKNDHSKISDAPREMASAAQNSMSTIFNGDKSEISDLICRETKANDLVAVTSVEKENLFPLDKDNDLQVEELEK</sequence>
<reference evidence="2" key="2">
    <citation type="journal article" date="2022" name="Hortic Res">
        <title>The genome of Dioscorea zingiberensis sheds light on the biosynthesis, origin and evolution of the medicinally important diosgenin saponins.</title>
        <authorList>
            <person name="Li Y."/>
            <person name="Tan C."/>
            <person name="Li Z."/>
            <person name="Guo J."/>
            <person name="Li S."/>
            <person name="Chen X."/>
            <person name="Wang C."/>
            <person name="Dai X."/>
            <person name="Yang H."/>
            <person name="Song W."/>
            <person name="Hou L."/>
            <person name="Xu J."/>
            <person name="Tong Z."/>
            <person name="Xu A."/>
            <person name="Yuan X."/>
            <person name="Wang W."/>
            <person name="Yang Q."/>
            <person name="Chen L."/>
            <person name="Sun Z."/>
            <person name="Wang K."/>
            <person name="Pan B."/>
            <person name="Chen J."/>
            <person name="Bao Y."/>
            <person name="Liu F."/>
            <person name="Qi X."/>
            <person name="Gang D.R."/>
            <person name="Wen J."/>
            <person name="Li J."/>
        </authorList>
    </citation>
    <scope>NUCLEOTIDE SEQUENCE</scope>
    <source>
        <strain evidence="2">Dzin_1.0</strain>
    </source>
</reference>
<dbReference type="AlphaFoldDB" id="A0A9D5HK19"/>
<dbReference type="Proteomes" id="UP001085076">
    <property type="component" value="Miscellaneous, Linkage group lg03"/>
</dbReference>
<evidence type="ECO:0000313" key="2">
    <source>
        <dbReference type="EMBL" id="KAJ0979321.1"/>
    </source>
</evidence>
<feature type="compositionally biased region" description="Basic and acidic residues" evidence="1">
    <location>
        <begin position="568"/>
        <end position="582"/>
    </location>
</feature>
<dbReference type="InterPro" id="IPR045882">
    <property type="entry name" value="GPT1/2"/>
</dbReference>
<feature type="compositionally biased region" description="Low complexity" evidence="1">
    <location>
        <begin position="383"/>
        <end position="401"/>
    </location>
</feature>
<comment type="caution">
    <text evidence="2">The sequence shown here is derived from an EMBL/GenBank/DDBJ whole genome shotgun (WGS) entry which is preliminary data.</text>
</comment>
<keyword evidence="3" id="KW-1185">Reference proteome</keyword>
<name>A0A9D5HK19_9LILI</name>
<gene>
    <name evidence="2" type="ORF">J5N97_014795</name>
</gene>
<proteinExistence type="predicted"/>
<feature type="region of interest" description="Disordered" evidence="1">
    <location>
        <begin position="515"/>
        <end position="593"/>
    </location>
</feature>
<feature type="compositionally biased region" description="Polar residues" evidence="1">
    <location>
        <begin position="347"/>
        <end position="358"/>
    </location>
</feature>
<dbReference type="GO" id="GO:0008017">
    <property type="term" value="F:microtubule binding"/>
    <property type="evidence" value="ECO:0007669"/>
    <property type="project" value="InterPro"/>
</dbReference>